<organism evidence="1 2">
    <name type="scientific">Maribacter spongiicola</name>
    <dbReference type="NCBI Taxonomy" id="1206753"/>
    <lineage>
        <taxon>Bacteria</taxon>
        <taxon>Pseudomonadati</taxon>
        <taxon>Bacteroidota</taxon>
        <taxon>Flavobacteriia</taxon>
        <taxon>Flavobacteriales</taxon>
        <taxon>Flavobacteriaceae</taxon>
        <taxon>Maribacter</taxon>
    </lineage>
</organism>
<accession>A0A4R7K5N8</accession>
<dbReference type="Proteomes" id="UP000294749">
    <property type="component" value="Unassembled WGS sequence"/>
</dbReference>
<protein>
    <submittedName>
        <fullName evidence="1">Gliding motility-associated-like protein</fullName>
    </submittedName>
</protein>
<dbReference type="InterPro" id="IPR025667">
    <property type="entry name" value="SprB_repeat"/>
</dbReference>
<keyword evidence="2" id="KW-1185">Reference proteome</keyword>
<dbReference type="Pfam" id="PF13585">
    <property type="entry name" value="CHU_C"/>
    <property type="match status" value="1"/>
</dbReference>
<evidence type="ECO:0000313" key="1">
    <source>
        <dbReference type="EMBL" id="TDT46320.1"/>
    </source>
</evidence>
<dbReference type="Gene3D" id="2.60.40.740">
    <property type="match status" value="1"/>
</dbReference>
<evidence type="ECO:0000313" key="2">
    <source>
        <dbReference type="Proteomes" id="UP000294749"/>
    </source>
</evidence>
<dbReference type="NCBIfam" id="TIGR04131">
    <property type="entry name" value="Bac_Flav_CTERM"/>
    <property type="match status" value="1"/>
</dbReference>
<gene>
    <name evidence="1" type="ORF">CLV90_0369</name>
</gene>
<dbReference type="InterPro" id="IPR026341">
    <property type="entry name" value="T9SS_type_B"/>
</dbReference>
<proteinExistence type="predicted"/>
<comment type="caution">
    <text evidence="1">The sequence shown here is derived from an EMBL/GenBank/DDBJ whole genome shotgun (WGS) entry which is preliminary data.</text>
</comment>
<dbReference type="EMBL" id="SOAY01000010">
    <property type="protein sequence ID" value="TDT46320.1"/>
    <property type="molecule type" value="Genomic_DNA"/>
</dbReference>
<name>A0A4R7K5N8_9FLAO</name>
<dbReference type="RefSeq" id="WP_166638518.1">
    <property type="nucleotide sequence ID" value="NZ_SOAY01000010.1"/>
</dbReference>
<sequence>MTRLTQFLDFTKLISPMGKQYSKFLYFILFLALGLQTAVSQVKNDFDVRYEADIRGELTFIANNIVNRYEPSTTRRQWVWRNGRWRIENVTTPEVSANTPLNATGSASNYNDNYDMQYIDVDSDSSTFSSSSAYLEIPDVDCSLVRYAGLYWSAVYVNSDRSNIDDIKFRTPGGAYQDITADEVIFDGNGDTDFGYYSPYAAYKDVTSIVSGLANPNGDYFVANVRASTGNSISGGISGGWKMVIVYENPNLPGDKFITTFDGYAGVKSGESIDIPVNGFTTLPAPFPVYANMGVGALEGDNRIGGDALQINANGSFTTLSNGQNPATNFFNSSITQFDTQYTARNPNSINTLGWDVDLFEIPNGGASNTIIPNGATSAILRASSSQDKYDIFFTSFDVDIIAPNIVLEKRVQTPGGVDITGQGVNLGQTLDYILTFENIGNDDGVNYTIRDVLPVNVSPPDGRSFFNASDFTFPAQICTGTPRTCYEITYVYDPATREIIFSIPDVYVEDEDGEYSIGFRVQVAENCFDFIDACSDLIENLAYSSYRGENNSAQVTDDPSVTDFNTCGFVIPGATNFLLDDLSDCNFERTIELCGTSAILNAGDGFDSYVWYRDTNSNGEIDATDIEINDGDPDNDPSTQVVTLVGQYIVDKIVADPCKGFKEIITVEPFGSGNLPNPVTEYFNEVNGDTDPSNDIPGEIVFCSDDSSFLPKIFLCGINDSQPLAVNIVDAQSVTWERLVEGSCGVDVGEDCANRALTCTWSEVGTGSNYLLNAPGEYRLSVIYQNGCTSRFFFKGFQNNLDIDFNNRDIVCDTDGNITITNLGSGYGYQLVDNDTNATIVPFSANNGPSFNFASGENGSYRVEVTQLDTSGNPIEDACIFTTPVIGVRERAITYDVSVTPETCFNLGTVNLQITDANPPYAFELRIDEGANGGLGTLIDSQNGHADNNYTFTDVSAGDYIAYISTDDGCSYSESVTVIDENDLELTARVSQHITCREGNIIMSSDGGKTPHTYAIWEYIDDSGNTVTTYPNYSDIPATNFQSSQIFDILDPGDYTFVVLDRNGCYSESNVVTIEFRPAAEFAATTVNDVLCFGESTGSIQFNLIDDNGYQLTFFLFDSDDQPLGENTTGLFPNLADGDYRVVINQRKGSASCDYEESYSIAAPTSAISGTSVLIQDYTCLQEGIIEAQNVTGGTAPYEYSIDGINFIPDTTVNAHRFENLTDGTYTLVIRDANGCPLSTDEIVIDRPNPPTDLMIVESQITCPAQTVNLTVNAVNGAAPYVYTITAPSSLTPTSTSGNEAVFEDLAPDTYTVRVTDADGCFYEENYTINAINPISASGQTTQPISCFGAADGVIRFNVNFQAGQNFTYTITGPAGVVRTGGTEALIDNINNLAPGIYTIAIVDTDTNCTYSASHELEGPASALTIASLTEIQPSCTSQGSVSVLADGGWGSYVYELSNPDGTVFGSNATGSFNGLLQTGTYNGTITDANNCSIPFTFDLNPATLPVLEITPNQDCFDNAVLLTLTASVSSGGDGTFEYSLNGGAFSSTNIFSGLAAGTYTINVRDGNNCTDTETITIDPALTVNASASNITACSTDTDITISAAGGDGNYVYAVVADGVTPTAGDFDPSNTVTVTGTGDYDVYVRDNSGNVDFCESSYEITIEQDAPVAATPTVVNVTCFGGNNGSISLAPSGGEAPYTFSINGGTFGTVSSFNNLTAGTYDVRVRDANDCEATLSLLVSELPEIVAESAQTEDYTCNQLAEITVGGVTPTTGGSGSYQYSLNGGAWTAATAGGTVYTDLTNNTYTVQVRDANNINCVVTLPEIIIAPLPTIPSLSSSVAYSCDGTGVITILPSDAAYTYSIDGNTPQIGDNVFNNVSVGQHTITVNYGSDCTTDIVVNVEDGYQFEAALLSSKDLDCNADNSGSITFEVANYGTSGFEYSLDNFASILGSTTVSPQTISGLAAGSYRVYVRDAGSTLPGCTTFFDEFIEEPTLVVADADLTQDFTCNNSGGEITASATGGTPGYEYRLEDTAGTVLVAYQTNTVFSGLTAGIYNVRAMDANGCSDLIDATIEVFAPETPAFTLQETLCYSGSNDATIVVNVTAGNGDYQFRINGRSYVTPAPIDATTYTFTGLSNGTYIVEVTDAFGCDAPAQTVTIEQQVTVSASASTITACGTNSEINITAAGGDGNYVYAVVADGATPTAGDYAATNQVTVTGAGDYDVYVLDNNGGTDACPAMYDITIAQDAPVAATPTIVDVTCFGGNNGSISLAPSGGEAPYTYSINGGTFGTVSSFNNLIAGTYDVRVRDANDCEATLSLPVNELAEIVAESVQTEDYTCNQLAEITVGGITPTTGGSGSYQYSLNGGSWTAATAGGTVFTDLTDGTFTVRVRDVNNIACVINLPNIIIAPLPTAPLLSSSVDYSCDGTGIITILPNDATYTYSIDGNTPQIGNNIFNNVLVGQHAITVNYGSDCTTDIIVDVQDGNAFEAAILSHEDLDCNADNSGTITFEVENFGAGGYEYSYDSAFAIIEGSDTAATHQISGLSQGTYTIYVRDVDNPIAGCTEMLTQTINEPAVLTVSNTPTQPTCIDDGAVDITVTGGTAAYSYVIQLPDSSFTPVQNSGIFTGLDQLGLHIITVTDANGCTDTDTFTLVAPVDPIASILPSSDVCFVSSITGSATIEVGATGGVAPYSYKINSGAFVNSNTFTNLTPGSYSFEIRDANGCTDTITFDIEPQLTANLALTKDLDCTVSPEATMNLVTNGGYAPYTYELEVNGGGYAAFAGTFPYSTSTVGTYRFRVTDDQGCIAVSNLVTVTATVNPVATETVTNPTCFGDTNGIVEINVDPNFGSSPYQISFDGSAFTNQGVYTGLAAGTYNYIVRDSKECTYNGSVTVVNPVLFDANVVATDVSCGVSGDIPGNIEITITSGGAPNFTYTLYDNLNNIVPTTGSNPVVNTTATTVTFDGLAFGDYYVRVLDANGCEYYENPVRVLSSPYLVVDPVLMPSSCITGGTAELTASGGSGNYDFTIYGAGTTPDAEAPGATADEEVATYNGLNPGSSYVFQVIDTDTGCSSFVEVDVPNVSSIDVVPTPTVTDVACFGDTNGSIAFQFEGYDTSVTTINYELRESISNTPLGGVYAGSVSGPIGPGPTVTETISNIPPGDYVLFFQEAATPECTNTYEFRILEPNPVTLTLADQNNGYCSEDANVTVIAGGGNGSYTYAYVQNGATPVAGDYGTNNYAELDPSVNTEWDIYVMDGNGCSTALPIDVTIADDPTPAISGLVINQCTADEGEFIIEITLDGEGSQPYTLSVNSGSYQSSTLTTAGTTHQFTDLSSGNYTVQVRDFNGCGNVETIEIFAPTSITAEVTTQPSCTEGDGEIIITAYGGSTFYEYELFDNGGISVAGGPQLSPIFTGLDSGVYTAHVYDTVLGGCTAQTDVELELATPVLFIPVITDVTCFGDTDGSIVVQLDTTMDNPPYVYQLFTETVPSVLVPVGVPQTSNVFNNLPANDDYVVRVTSGRGCILEVDSPVGTPLQISNVNADVVEFGCTVGNNSNNATVTVDTAAITGGSTTYVTYEFIDSSSAVVQSGPSNVLTVTDRTGETYTINVYDDKGCSGSTTATVLPYDELTGATANVTRTATCEPVSVGEITVIVTSTAGDDTKYEYSIDNGSTYVPTNVFSGLSAGNYNFLVRHTDTDCIVTASAIIEEPNTFTIDVVKTSDVVCFGTDTGEVTFELVDATYSTGFNWEIFRTDNTSVVSGSELANGPTPIINLGVGEYYVSISQTDNPYCTDVEYFNIAGPDADITGNTVVTDITCVPGNDGSITITDVVGGWGGYTYFVDTIAPTLPTDFVVDAAFTGLVAGTYQAWVRDAEGCERLIQDNIVLDVPDLIDADLLVTQENCTNLQGEVTVSNVVGGQGSNYTYQLRLNGTDFRAPQNTLVFSGLGAGIYDVIVSDQWGCTFTTDSVELYEQLSATTSVDKAIDCTGTPGGTITINVTGGSTNLEFVMTPPTGPNVTQTNNPTFTDLVDAGNYSFLVRDLDTTNPVCELTVTQELAPAIQPVFTDSHIDITCFGSNDGSITLTQVENGVNPLTFTISPVAGTFNASNNTFEGLPPNTYVVTATGTNGCSTVSGNIVIDEPALISNINTSVVEFGCTVGNNPNNATITVDETAITGGSGNYVIYEFLDSSSAVVQSGASNLLIVTNRAGDTYTINVYDDKGCSGSTTETILPFDEITNAVANVSNTVTCDPISDGELTVVVTSTLSDATKFEYSIDNGVNYQPTNVFGGLSAGSYTILVKHLDTDCIVSATQTIDEPNTFTIDVVKTSDVICYGSATGAVNFELVDATYPGGFTWTIYDTEGTLADIGDDTIVISGTEATTNGPTADISLEAGSYYVSIRQDNSPDCTNTEAFTINGPTADISGDTVVTEITCNPGDDGSITITDVVGGWGGYTYYVGVGIPATTDFVANATFDSLPAGTYQAWARDAEGCERLIQDNILLEVPEDINADLLVTVENCTNLQGELTVDNVVGGQGSNYTYQLRLNGTDFRAPQNTRVFTGLGAGSYDVTIIDQWGCPFTTNAVVLYEQMDVSTTVDKSIDCSSIPGGEITVNVNGGSTNLEFEMTTPLGSVVTQTTGVFTNLTEAGTYTFEVRDLDTTNPVCERTVTQTLDAPVDPVLLDATIVNVSCFGGTDGSIRANIDPATNTNPEYQYELYDMADLVTPIATQTNPLFTGLPEGDYQVRVISSRGCEDIKNETITEPLELTVSAVATEFSCAADNSVNTATITATAGAGTGTAPYLYSIDNIIFQAQNTFNVSDTGSAQAIDVYVKDAKGCTTFDTVTIQPINTFTATVAQDVAINCTVDETIIITVADNGLAHNYGYELLPIGNATGTLISTTATSATYDLNTVGSYVFRVTDLDTGCYVNTASYTVAPFDFITATATATTAVTCFGELNGSLEIDVDGYIGNYTYEVFNAAGTSVIPATASDTSVNPRTVTGLSGGTYYVTITETDVPLCSENTNRVTIASPDRPLSGTVSTLAEATCTDDQGAIRVEVEGGYRLYDIVLTNTTTGDTYTMDDVSEGLFTGLASGAYTVSITDNAGCVVNYTETLAAATPIVANATPLVTDLACYGDRGALVTANVTGGGSGNYEYQLNYYDATGTTITSTTGAQNNPNFRDLGAGFYSVTVVDGWNCDTTTNTVEVREPTEVQASLIRTDALTCAQGAEFELTASGGSGSYEYSVDNINFLPMTGNVVYLPETGTYQAGRYQFYVRDAINGCESAISNAITESEIPPLLLFVDQTAAVLNCTGESTAIIYASADGGLGNYQYELFTDSSLSVASRIAGPQSQGVFRNLGAGTYYVTVTSDDCETTPETVVIVDPTPLTYTDSVIDITCSGENDGEITVTLSGGAGGYQYAISPNLNQFYAEGTFTELTPGEYTIIAQDQNGCFEYLTYTISEPLSLEVTADTTPEICVDSQDGSIILEITGGTAPYSTALNSNDDADFVLNRTEFYDMAAGNYLIVIKDANGCDTNVVVDIETGVNLNATVVPVYECSGDTPDNYVNITLEDDTVIGDVLYAIDSVDPAAFQLNPDFRNSAPGNHYITIAHSNGCLQTIDFVIEAFEPLTLALEQNNMNEITAIAEGGREGYTYYFDGYDNGDNNTFYITRTDTYEVRVVDENGCSTVANIFMEFIDIELPNFFTPDGDGQNDLWIPRNIEQYPQILIKIFDRYGRVVSEQAVDSEGWDGTYQDNELPTGDYWYVVKLNGDRDEREFVGHFTLYR</sequence>
<dbReference type="Pfam" id="PF13573">
    <property type="entry name" value="SprB"/>
    <property type="match status" value="12"/>
</dbReference>
<reference evidence="1 2" key="1">
    <citation type="submission" date="2019-03" db="EMBL/GenBank/DDBJ databases">
        <title>Genomic Encyclopedia of Archaeal and Bacterial Type Strains, Phase II (KMG-II): from individual species to whole genera.</title>
        <authorList>
            <person name="Goeker M."/>
        </authorList>
    </citation>
    <scope>NUCLEOTIDE SEQUENCE [LARGE SCALE GENOMIC DNA]</scope>
    <source>
        <strain evidence="1 2">DSM 25233</strain>
    </source>
</reference>